<dbReference type="Pfam" id="PF07287">
    <property type="entry name" value="AtuA"/>
    <property type="match status" value="1"/>
</dbReference>
<dbReference type="AlphaFoldDB" id="A0A1I5YYV9"/>
<dbReference type="EMBL" id="FOWW01000008">
    <property type="protein sequence ID" value="SFQ49421.1"/>
    <property type="molecule type" value="Genomic_DNA"/>
</dbReference>
<evidence type="ECO:0008006" key="6">
    <source>
        <dbReference type="Google" id="ProtNLM"/>
    </source>
</evidence>
<evidence type="ECO:0000259" key="2">
    <source>
        <dbReference type="Pfam" id="PF07287"/>
    </source>
</evidence>
<organism evidence="4 5">
    <name type="scientific">Amycolatopsis arida</name>
    <dbReference type="NCBI Taxonomy" id="587909"/>
    <lineage>
        <taxon>Bacteria</taxon>
        <taxon>Bacillati</taxon>
        <taxon>Actinomycetota</taxon>
        <taxon>Actinomycetes</taxon>
        <taxon>Pseudonocardiales</taxon>
        <taxon>Pseudonocardiaceae</taxon>
        <taxon>Amycolatopsis</taxon>
    </lineage>
</organism>
<dbReference type="OrthoDB" id="3959640at2"/>
<evidence type="ECO:0000256" key="1">
    <source>
        <dbReference type="SAM" id="MobiDB-lite"/>
    </source>
</evidence>
<evidence type="ECO:0000259" key="3">
    <source>
        <dbReference type="Pfam" id="PF23544"/>
    </source>
</evidence>
<gene>
    <name evidence="4" type="ORF">SAMN05421810_10876</name>
</gene>
<evidence type="ECO:0000313" key="5">
    <source>
        <dbReference type="Proteomes" id="UP000198727"/>
    </source>
</evidence>
<sequence>MTSTGQPLRIGNASGFYGDRFAAVREMLTGGPLDVLTGDYLAELTMLILGRDRMKDPNRGYAKTFLRQMEEGLGLARDRGVRIVVNAGGLNPAGLADSLRELASRLGVDVAIAHVEGDDLLPRAGELGLTAPGGRGAPLTANAYLGAWGIAECLRAGAEVVVTGRVTDASLVVGPAAAHFGWRRDDYDALAGTVAAGHVLECGAQATGGNYAFFTEHEIGHPGFPLAEVYPDGSSVITKHPGTGGVVTTGTVTAQLLYEIAGARYAGPDVTARFDALELSEDGPDRVRISGARGEPPPPELKVCLNTLGGFRNEVTFVLTGLDIERKAALVREQLDAALAARPPAEVRWTLARTDHEDADTEQRASALLHCAVKDADPKVVGRAFSGAAIELALASYPGFHVTAPPADAAPYGVYTPAFVPAESVPHVAVLPDGRRVDVPPAAPTRALSDVDEPGLPEPLPAGPMRRVALGTVAGARSGDKGGSANVGVWVRTAEAWRWLAHTLTVAELRRLLPETADLPVRRYLLPNLRAVNFVVDGLLGEGVSAQARFDPQAKALGEWLRARHVDIPEVLL</sequence>
<keyword evidence="5" id="KW-1185">Reference proteome</keyword>
<name>A0A1I5YYV9_9PSEU</name>
<dbReference type="PANTHER" id="PTHR47585:SF1">
    <property type="entry name" value="DUF1446 DOMAIN-CONTAINING PROTEIN"/>
    <property type="match status" value="1"/>
</dbReference>
<proteinExistence type="predicted"/>
<dbReference type="PANTHER" id="PTHR47585">
    <property type="match status" value="1"/>
</dbReference>
<protein>
    <recommendedName>
        <fullName evidence="6">Exopolyphosphatase</fullName>
    </recommendedName>
</protein>
<dbReference type="STRING" id="587909.SAMN05421810_10876"/>
<feature type="domain" description="Acyclic terpene utilisation N-terminal" evidence="2">
    <location>
        <begin position="8"/>
        <end position="429"/>
    </location>
</feature>
<dbReference type="RefSeq" id="WP_092533289.1">
    <property type="nucleotide sequence ID" value="NZ_FOWW01000008.1"/>
</dbReference>
<accession>A0A1I5YYV9</accession>
<dbReference type="Proteomes" id="UP000198727">
    <property type="component" value="Unassembled WGS sequence"/>
</dbReference>
<dbReference type="InterPro" id="IPR010839">
    <property type="entry name" value="AtuA_N"/>
</dbReference>
<evidence type="ECO:0000313" key="4">
    <source>
        <dbReference type="EMBL" id="SFQ49421.1"/>
    </source>
</evidence>
<feature type="domain" description="AtuA-like ferredoxin-fold" evidence="3">
    <location>
        <begin position="469"/>
        <end position="566"/>
    </location>
</feature>
<feature type="region of interest" description="Disordered" evidence="1">
    <location>
        <begin position="441"/>
        <end position="464"/>
    </location>
</feature>
<dbReference type="Pfam" id="PF23544">
    <property type="entry name" value="AtuA_ferredoxin"/>
    <property type="match status" value="1"/>
</dbReference>
<dbReference type="InterPro" id="IPR056362">
    <property type="entry name" value="AtuA-like_ferredoxin_dom"/>
</dbReference>
<reference evidence="5" key="1">
    <citation type="submission" date="2016-10" db="EMBL/GenBank/DDBJ databases">
        <authorList>
            <person name="Varghese N."/>
            <person name="Submissions S."/>
        </authorList>
    </citation>
    <scope>NUCLEOTIDE SEQUENCE [LARGE SCALE GENOMIC DNA]</scope>
    <source>
        <strain evidence="5">CGMCC 4.5579</strain>
    </source>
</reference>